<dbReference type="PANTHER" id="PTHR30627:SF1">
    <property type="entry name" value="PEPTIDOGLYCAN D,D-TRANSPEPTIDASE FTSI"/>
    <property type="match status" value="1"/>
</dbReference>
<proteinExistence type="predicted"/>
<keyword evidence="4" id="KW-0812">Transmembrane</keyword>
<dbReference type="GO" id="GO:0005886">
    <property type="term" value="C:plasma membrane"/>
    <property type="evidence" value="ECO:0007669"/>
    <property type="project" value="TreeGrafter"/>
</dbReference>
<feature type="domain" description="Penicillin-binding protein transpeptidase" evidence="5">
    <location>
        <begin position="193"/>
        <end position="485"/>
    </location>
</feature>
<dbReference type="AlphaFoldDB" id="A0A2T3W482"/>
<dbReference type="EMBL" id="PYSV01000021">
    <property type="protein sequence ID" value="PTA66705.1"/>
    <property type="molecule type" value="Genomic_DNA"/>
</dbReference>
<dbReference type="PANTHER" id="PTHR30627">
    <property type="entry name" value="PEPTIDOGLYCAN D,D-TRANSPEPTIDASE"/>
    <property type="match status" value="1"/>
</dbReference>
<evidence type="ECO:0000259" key="5">
    <source>
        <dbReference type="Pfam" id="PF00905"/>
    </source>
</evidence>
<dbReference type="InterPro" id="IPR036138">
    <property type="entry name" value="PBP_dimer_sf"/>
</dbReference>
<sequence>MARRTWSGSGLGWPALIRGARAEDGGRGSAVPLALRRCTFTETQYVTSRLIGFMRFPHLFQGSHQARQRRRVRLMWTAAFLAFTSLLPAFFKLSWAGEPRVNAVTPTRGAIRLMDGTLVAVHTAQGRQYPLGPMAANVVGFLGADGGLEGLERTLNAELAQGKSQTLTLNGTIQAAAEQVLEEAVKRVEAASGSVVVMDRHTGHLLAVANWPTFDPGAWAGTVPAQWRNRAFVDEYEPGSVIKALTVAALLEENLTSPAQVYETPMRRPYAGTVINDLVPHPSVLRTWEILRYSSNVGMTRLIENVPPMTLHRAFQAFGLGLAVELPGPTANGSLAAPDRWTPLTQATMSFGQGLSVTNLQMAAAFNVIANDGVYIAPRLSPDQPRRTRRVLRPDVARTMQRLLHAVIDEGIQSRAELPGYHVGGKTGTAQVAIGGRYSSEVFTSTFAGFFPAEQPRYTVTVMVRGAKREYQGSQLAAPIFRDITAYILSMNGALPALIPPPTTHEADEVGAQSDRAAERSARASREAAGPEAGPVHGP</sequence>
<dbReference type="InterPro" id="IPR001460">
    <property type="entry name" value="PCN-bd_Tpept"/>
</dbReference>
<name>A0A2T3W482_9DEIO</name>
<evidence type="ECO:0000313" key="6">
    <source>
        <dbReference type="EMBL" id="PTA66705.1"/>
    </source>
</evidence>
<dbReference type="InterPro" id="IPR050515">
    <property type="entry name" value="Beta-lactam/transpept"/>
</dbReference>
<evidence type="ECO:0000256" key="1">
    <source>
        <dbReference type="ARBA" id="ARBA00004370"/>
    </source>
</evidence>
<evidence type="ECO:0000313" key="7">
    <source>
        <dbReference type="Proteomes" id="UP000240317"/>
    </source>
</evidence>
<feature type="region of interest" description="Disordered" evidence="3">
    <location>
        <begin position="500"/>
        <end position="539"/>
    </location>
</feature>
<dbReference type="InterPro" id="IPR012338">
    <property type="entry name" value="Beta-lactam/transpept-like"/>
</dbReference>
<gene>
    <name evidence="6" type="ORF">C8263_16405</name>
</gene>
<comment type="caution">
    <text evidence="6">The sequence shown here is derived from an EMBL/GenBank/DDBJ whole genome shotgun (WGS) entry which is preliminary data.</text>
</comment>
<dbReference type="Pfam" id="PF00905">
    <property type="entry name" value="Transpeptidase"/>
    <property type="match status" value="1"/>
</dbReference>
<evidence type="ECO:0000256" key="4">
    <source>
        <dbReference type="SAM" id="Phobius"/>
    </source>
</evidence>
<keyword evidence="2 4" id="KW-0472">Membrane</keyword>
<evidence type="ECO:0000256" key="3">
    <source>
        <dbReference type="SAM" id="MobiDB-lite"/>
    </source>
</evidence>
<accession>A0A2T3W482</accession>
<organism evidence="6 7">
    <name type="scientific">Deinococcus arcticus</name>
    <dbReference type="NCBI Taxonomy" id="2136176"/>
    <lineage>
        <taxon>Bacteria</taxon>
        <taxon>Thermotogati</taxon>
        <taxon>Deinococcota</taxon>
        <taxon>Deinococci</taxon>
        <taxon>Deinococcales</taxon>
        <taxon>Deinococcaceae</taxon>
        <taxon>Deinococcus</taxon>
    </lineage>
</organism>
<protein>
    <submittedName>
        <fullName evidence="6">Penicillin-binding protein</fullName>
    </submittedName>
</protein>
<dbReference type="SUPFAM" id="SSF56601">
    <property type="entry name" value="beta-lactamase/transpeptidase-like"/>
    <property type="match status" value="1"/>
</dbReference>
<keyword evidence="4" id="KW-1133">Transmembrane helix</keyword>
<keyword evidence="7" id="KW-1185">Reference proteome</keyword>
<evidence type="ECO:0000256" key="2">
    <source>
        <dbReference type="ARBA" id="ARBA00023136"/>
    </source>
</evidence>
<feature type="compositionally biased region" description="Basic and acidic residues" evidence="3">
    <location>
        <begin position="516"/>
        <end position="526"/>
    </location>
</feature>
<dbReference type="Gene3D" id="3.30.450.330">
    <property type="match status" value="1"/>
</dbReference>
<dbReference type="SUPFAM" id="SSF56519">
    <property type="entry name" value="Penicillin binding protein dimerisation domain"/>
    <property type="match status" value="1"/>
</dbReference>
<comment type="subcellular location">
    <subcellularLocation>
        <location evidence="1">Membrane</location>
    </subcellularLocation>
</comment>
<feature type="transmembrane region" description="Helical" evidence="4">
    <location>
        <begin position="74"/>
        <end position="95"/>
    </location>
</feature>
<dbReference type="GO" id="GO:0008658">
    <property type="term" value="F:penicillin binding"/>
    <property type="evidence" value="ECO:0007669"/>
    <property type="project" value="InterPro"/>
</dbReference>
<dbReference type="Gene3D" id="3.90.1310.10">
    <property type="entry name" value="Penicillin-binding protein 2a (Domain 2)"/>
    <property type="match status" value="1"/>
</dbReference>
<dbReference type="Proteomes" id="UP000240317">
    <property type="component" value="Unassembled WGS sequence"/>
</dbReference>
<dbReference type="GO" id="GO:0071555">
    <property type="term" value="P:cell wall organization"/>
    <property type="evidence" value="ECO:0007669"/>
    <property type="project" value="TreeGrafter"/>
</dbReference>
<feature type="compositionally biased region" description="Low complexity" evidence="3">
    <location>
        <begin position="527"/>
        <end position="539"/>
    </location>
</feature>
<reference evidence="6 7" key="1">
    <citation type="submission" date="2018-03" db="EMBL/GenBank/DDBJ databases">
        <title>Draft genome of Deinococcus sp. OD32.</title>
        <authorList>
            <person name="Wang X.-P."/>
            <person name="Du Z.-J."/>
        </authorList>
    </citation>
    <scope>NUCLEOTIDE SEQUENCE [LARGE SCALE GENOMIC DNA]</scope>
    <source>
        <strain evidence="6 7">OD32</strain>
    </source>
</reference>
<dbReference type="Gene3D" id="3.40.710.10">
    <property type="entry name" value="DD-peptidase/beta-lactamase superfamily"/>
    <property type="match status" value="1"/>
</dbReference>